<evidence type="ECO:0000313" key="1">
    <source>
        <dbReference type="EMBL" id="OAD73549.1"/>
    </source>
</evidence>
<reference evidence="2" key="1">
    <citation type="submission" date="2015-06" db="EMBL/GenBank/DDBJ databases">
        <title>Expansion of signal transduction pathways in fungi by whole-genome duplication.</title>
        <authorList>
            <consortium name="DOE Joint Genome Institute"/>
            <person name="Corrochano L.M."/>
            <person name="Kuo A."/>
            <person name="Marcet-Houben M."/>
            <person name="Polaino S."/>
            <person name="Salamov A."/>
            <person name="Villalobos J.M."/>
            <person name="Alvarez M.I."/>
            <person name="Avalos J."/>
            <person name="Benito E.P."/>
            <person name="Benoit I."/>
            <person name="Burger G."/>
            <person name="Camino L.P."/>
            <person name="Canovas D."/>
            <person name="Cerda-Olmedo E."/>
            <person name="Cheng J.-F."/>
            <person name="Dominguez A."/>
            <person name="Elias M."/>
            <person name="Eslava A.P."/>
            <person name="Glaser F."/>
            <person name="Grimwood J."/>
            <person name="Gutierrez G."/>
            <person name="Heitman J."/>
            <person name="Henrissat B."/>
            <person name="Iturriaga E.A."/>
            <person name="Lang B.F."/>
            <person name="Lavin J.L."/>
            <person name="Lee S."/>
            <person name="Li W."/>
            <person name="Lindquist E."/>
            <person name="Lopez-Garcia S."/>
            <person name="Luque E.M."/>
            <person name="Marcos A.T."/>
            <person name="Martin J."/>
            <person name="McCluskey K."/>
            <person name="Medina H.R."/>
            <person name="Miralles-Duran A."/>
            <person name="Miyazaki A."/>
            <person name="Munoz-Torres E."/>
            <person name="Oguiza J.A."/>
            <person name="Ohm R."/>
            <person name="Olmedo M."/>
            <person name="Orejas M."/>
            <person name="Ortiz-Castellanos L."/>
            <person name="Pisabarro A.G."/>
            <person name="Rodriguez-Romero J."/>
            <person name="Ruiz-Herrera J."/>
            <person name="Ruiz-Vazquez R."/>
            <person name="Sanz C."/>
            <person name="Schackwitz W."/>
            <person name="Schmutz J."/>
            <person name="Shahriari M."/>
            <person name="Shelest E."/>
            <person name="Silva-Franco F."/>
            <person name="Soanes D."/>
            <person name="Syed K."/>
            <person name="Tagua V.G."/>
            <person name="Talbot N.J."/>
            <person name="Thon M."/>
            <person name="De vries R.P."/>
            <person name="Wiebenga A."/>
            <person name="Yadav J.S."/>
            <person name="Braun E.L."/>
            <person name="Baker S."/>
            <person name="Garre V."/>
            <person name="Horwitz B."/>
            <person name="Torres-Martinez S."/>
            <person name="Idnurm A."/>
            <person name="Herrera-Estrella A."/>
            <person name="Gabaldon T."/>
            <person name="Grigoriev I.V."/>
        </authorList>
    </citation>
    <scope>NUCLEOTIDE SEQUENCE [LARGE SCALE GENOMIC DNA]</scope>
    <source>
        <strain evidence="2">NRRL 1555(-)</strain>
    </source>
</reference>
<organism evidence="1 2">
    <name type="scientific">Phycomyces blakesleeanus (strain ATCC 8743b / DSM 1359 / FGSC 10004 / NBRC 33097 / NRRL 1555)</name>
    <dbReference type="NCBI Taxonomy" id="763407"/>
    <lineage>
        <taxon>Eukaryota</taxon>
        <taxon>Fungi</taxon>
        <taxon>Fungi incertae sedis</taxon>
        <taxon>Mucoromycota</taxon>
        <taxon>Mucoromycotina</taxon>
        <taxon>Mucoromycetes</taxon>
        <taxon>Mucorales</taxon>
        <taxon>Phycomycetaceae</taxon>
        <taxon>Phycomyces</taxon>
    </lineage>
</organism>
<dbReference type="RefSeq" id="XP_018291589.1">
    <property type="nucleotide sequence ID" value="XM_018441185.1"/>
</dbReference>
<protein>
    <recommendedName>
        <fullName evidence="3">F-box domain-containing protein</fullName>
    </recommendedName>
</protein>
<dbReference type="VEuPathDB" id="FungiDB:PHYBLDRAFT_63799"/>
<evidence type="ECO:0008006" key="3">
    <source>
        <dbReference type="Google" id="ProtNLM"/>
    </source>
</evidence>
<dbReference type="EMBL" id="KV440981">
    <property type="protein sequence ID" value="OAD73549.1"/>
    <property type="molecule type" value="Genomic_DNA"/>
</dbReference>
<dbReference type="Gene3D" id="1.20.1280.50">
    <property type="match status" value="1"/>
</dbReference>
<dbReference type="CDD" id="cd09917">
    <property type="entry name" value="F-box_SF"/>
    <property type="match status" value="1"/>
</dbReference>
<gene>
    <name evidence="1" type="ORF">PHYBLDRAFT_63799</name>
</gene>
<dbReference type="Proteomes" id="UP000077315">
    <property type="component" value="Unassembled WGS sequence"/>
</dbReference>
<dbReference type="GeneID" id="29002091"/>
<proteinExistence type="predicted"/>
<dbReference type="AlphaFoldDB" id="A0A167MQJ4"/>
<accession>A0A167MQJ4</accession>
<sequence>MLASELFFEITLIIASFLQPKDKVQCCLVCKAWHPAFQESLFETLIIQTRASIDKLTDPTNSAGKLLQKYGFRTQTLQIIKNLRAETLTNLEITMKCCIFIEPRKTLNLISSNLCRLKRIYFHTVDKKPFIHTFDDFEFLNDQLPELTYISLSAQFQEMSPTELLKIERVSRSPCFKTLESFITQTAYGWMYHLAVKYPNISTLKTVSFSQSIIDLQSSRVLKMLATLPSTFNQLKNIAIHVENCSEHLYYDFVNQLRLFNIPIKTVEINVLNSTKDYGPTRNVLLAAQIFANKLERIKIIHRQQSRLAFGVSYKFACHPRLVDFNIQISKAKVILDTILESCPSLRIFTITDGDLIFMSNSHIFSIKHGLRNLSLNNMSIPGRTFNQISTCCNKLSNMQFRCLIKLGLQPGNDIDTYIDMSSTYFTKLNINDIQFLDPVNQVKINIFIFSSSVNSTEKIWVYSNPTKVPFLRNHQQITQRLNEKESRGIGLYVHEFPMPVRALFSREQLLEPVMQFSLNGSERELYYGYATFKCGSIRSLVFDA</sequence>
<dbReference type="InterPro" id="IPR036047">
    <property type="entry name" value="F-box-like_dom_sf"/>
</dbReference>
<dbReference type="OrthoDB" id="2243238at2759"/>
<evidence type="ECO:0000313" key="2">
    <source>
        <dbReference type="Proteomes" id="UP000077315"/>
    </source>
</evidence>
<keyword evidence="2" id="KW-1185">Reference proteome</keyword>
<dbReference type="InParanoid" id="A0A167MQJ4"/>
<dbReference type="SUPFAM" id="SSF81383">
    <property type="entry name" value="F-box domain"/>
    <property type="match status" value="1"/>
</dbReference>
<name>A0A167MQJ4_PHYB8</name>